<feature type="binding site" evidence="7">
    <location>
        <begin position="130"/>
        <end position="132"/>
    </location>
    <ligand>
        <name>FMN</name>
        <dbReference type="ChEBI" id="CHEBI:58210"/>
    </ligand>
</feature>
<comment type="similarity">
    <text evidence="5">Belongs to the FMN-dependent alpha-hydroxy acid dehydrogenase family.</text>
</comment>
<feature type="binding site" evidence="7">
    <location>
        <begin position="361"/>
        <end position="362"/>
    </location>
    <ligand>
        <name>FMN</name>
        <dbReference type="ChEBI" id="CHEBI:58210"/>
    </ligand>
</feature>
<dbReference type="InterPro" id="IPR037396">
    <property type="entry name" value="FMN_HAD"/>
</dbReference>
<evidence type="ECO:0000256" key="5">
    <source>
        <dbReference type="ARBA" id="ARBA00024042"/>
    </source>
</evidence>
<evidence type="ECO:0000259" key="8">
    <source>
        <dbReference type="PROSITE" id="PS51349"/>
    </source>
</evidence>
<evidence type="ECO:0000256" key="1">
    <source>
        <dbReference type="ARBA" id="ARBA00001917"/>
    </source>
</evidence>
<dbReference type="PROSITE" id="PS51349">
    <property type="entry name" value="FMN_HYDROXY_ACID_DH_2"/>
    <property type="match status" value="1"/>
</dbReference>
<dbReference type="Gene3D" id="3.20.20.70">
    <property type="entry name" value="Aldolase class I"/>
    <property type="match status" value="1"/>
</dbReference>
<evidence type="ECO:0000256" key="3">
    <source>
        <dbReference type="ARBA" id="ARBA00022643"/>
    </source>
</evidence>
<dbReference type="InterPro" id="IPR013785">
    <property type="entry name" value="Aldolase_TIM"/>
</dbReference>
<reference evidence="9 10" key="1">
    <citation type="submission" date="2015-09" db="EMBL/GenBank/DDBJ databases">
        <title>Sorangium comparison.</title>
        <authorList>
            <person name="Zaburannyi N."/>
            <person name="Bunk B."/>
            <person name="Overmann J."/>
            <person name="Mueller R."/>
        </authorList>
    </citation>
    <scope>NUCLEOTIDE SEQUENCE [LARGE SCALE GENOMIC DNA]</scope>
    <source>
        <strain evidence="9 10">So ce836</strain>
    </source>
</reference>
<dbReference type="SUPFAM" id="SSF51395">
    <property type="entry name" value="FMN-linked oxidoreductases"/>
    <property type="match status" value="1"/>
</dbReference>
<dbReference type="InterPro" id="IPR008259">
    <property type="entry name" value="FMN_hydac_DH_AS"/>
</dbReference>
<dbReference type="Proteomes" id="UP000295497">
    <property type="component" value="Chromosome"/>
</dbReference>
<feature type="binding site" evidence="7">
    <location>
        <begin position="338"/>
        <end position="342"/>
    </location>
    <ligand>
        <name>FMN</name>
        <dbReference type="ChEBI" id="CHEBI:58210"/>
    </ligand>
</feature>
<organism evidence="9 10">
    <name type="scientific">Sorangium cellulosum</name>
    <name type="common">Polyangium cellulosum</name>
    <dbReference type="NCBI Taxonomy" id="56"/>
    <lineage>
        <taxon>Bacteria</taxon>
        <taxon>Pseudomonadati</taxon>
        <taxon>Myxococcota</taxon>
        <taxon>Polyangia</taxon>
        <taxon>Polyangiales</taxon>
        <taxon>Polyangiaceae</taxon>
        <taxon>Sorangium</taxon>
    </lineage>
</organism>
<dbReference type="InterPro" id="IPR012133">
    <property type="entry name" value="Alpha-hydoxy_acid_DH_FMN"/>
</dbReference>
<feature type="active site" description="Proton acceptor" evidence="6">
    <location>
        <position position="307"/>
    </location>
</feature>
<name>A0A4V0NHK2_SORCE</name>
<feature type="binding site" evidence="7">
    <location>
        <position position="77"/>
    </location>
    <ligand>
        <name>glyoxylate</name>
        <dbReference type="ChEBI" id="CHEBI:36655"/>
    </ligand>
</feature>
<proteinExistence type="inferred from homology"/>
<evidence type="ECO:0000256" key="6">
    <source>
        <dbReference type="PIRSR" id="PIRSR000138-1"/>
    </source>
</evidence>
<dbReference type="GO" id="GO:0016491">
    <property type="term" value="F:oxidoreductase activity"/>
    <property type="evidence" value="ECO:0007669"/>
    <property type="project" value="UniProtKB-KW"/>
</dbReference>
<evidence type="ECO:0000256" key="7">
    <source>
        <dbReference type="PIRSR" id="PIRSR000138-2"/>
    </source>
</evidence>
<feature type="binding site" evidence="7">
    <location>
        <position position="208"/>
    </location>
    <ligand>
        <name>FMN</name>
        <dbReference type="ChEBI" id="CHEBI:58210"/>
    </ligand>
</feature>
<feature type="binding site" evidence="7">
    <location>
        <position position="182"/>
    </location>
    <ligand>
        <name>glyoxylate</name>
        <dbReference type="ChEBI" id="CHEBI:36655"/>
    </ligand>
</feature>
<evidence type="ECO:0000313" key="10">
    <source>
        <dbReference type="Proteomes" id="UP000295497"/>
    </source>
</evidence>
<dbReference type="PANTHER" id="PTHR10578">
    <property type="entry name" value="S -2-HYDROXY-ACID OXIDASE-RELATED"/>
    <property type="match status" value="1"/>
</dbReference>
<dbReference type="PROSITE" id="PS00557">
    <property type="entry name" value="FMN_HYDROXY_ACID_DH_1"/>
    <property type="match status" value="1"/>
</dbReference>
<feature type="binding site" evidence="7">
    <location>
        <position position="305"/>
    </location>
    <ligand>
        <name>FMN</name>
        <dbReference type="ChEBI" id="CHEBI:58210"/>
    </ligand>
</feature>
<dbReference type="Pfam" id="PF01070">
    <property type="entry name" value="FMN_dh"/>
    <property type="match status" value="1"/>
</dbReference>
<evidence type="ECO:0000313" key="9">
    <source>
        <dbReference type="EMBL" id="AUX36962.1"/>
    </source>
</evidence>
<dbReference type="GO" id="GO:0010181">
    <property type="term" value="F:FMN binding"/>
    <property type="evidence" value="ECO:0007669"/>
    <property type="project" value="InterPro"/>
</dbReference>
<keyword evidence="4" id="KW-0560">Oxidoreductase</keyword>
<evidence type="ECO:0000256" key="2">
    <source>
        <dbReference type="ARBA" id="ARBA00022630"/>
    </source>
</evidence>
<feature type="binding site" evidence="7">
    <location>
        <position position="283"/>
    </location>
    <ligand>
        <name>FMN</name>
        <dbReference type="ChEBI" id="CHEBI:58210"/>
    </ligand>
</feature>
<feature type="binding site" evidence="7">
    <location>
        <position position="159"/>
    </location>
    <ligand>
        <name>FMN</name>
        <dbReference type="ChEBI" id="CHEBI:58210"/>
    </ligand>
</feature>
<dbReference type="EMBL" id="CP012672">
    <property type="protein sequence ID" value="AUX36962.1"/>
    <property type="molecule type" value="Genomic_DNA"/>
</dbReference>
<dbReference type="InterPro" id="IPR000262">
    <property type="entry name" value="FMN-dep_DH"/>
</dbReference>
<dbReference type="FunFam" id="3.20.20.70:FF:000056">
    <property type="entry name" value="hydroxyacid oxidase 2"/>
    <property type="match status" value="1"/>
</dbReference>
<dbReference type="GO" id="GO:0005737">
    <property type="term" value="C:cytoplasm"/>
    <property type="evidence" value="ECO:0007669"/>
    <property type="project" value="UniProtKB-ARBA"/>
</dbReference>
<dbReference type="AlphaFoldDB" id="A0A4V0NHK2"/>
<dbReference type="CDD" id="cd02809">
    <property type="entry name" value="alpha_hydroxyacid_oxid_FMN"/>
    <property type="match status" value="1"/>
</dbReference>
<evidence type="ECO:0000256" key="4">
    <source>
        <dbReference type="ARBA" id="ARBA00023002"/>
    </source>
</evidence>
<keyword evidence="3 7" id="KW-0288">FMN</keyword>
<gene>
    <name evidence="9" type="ORF">SOCE836_091810</name>
</gene>
<comment type="cofactor">
    <cofactor evidence="1">
        <name>FMN</name>
        <dbReference type="ChEBI" id="CHEBI:58210"/>
    </cofactor>
</comment>
<keyword evidence="2 7" id="KW-0285">Flavoprotein</keyword>
<dbReference type="PIRSF" id="PIRSF000138">
    <property type="entry name" value="Al-hdrx_acd_dh"/>
    <property type="match status" value="1"/>
</dbReference>
<accession>A0A4V0NHK2</accession>
<feature type="binding site" evidence="7">
    <location>
        <position position="180"/>
    </location>
    <ligand>
        <name>FMN</name>
        <dbReference type="ChEBI" id="CHEBI:58210"/>
    </ligand>
</feature>
<protein>
    <submittedName>
        <fullName evidence="9">2-hydroxy-acid oxidase</fullName>
    </submittedName>
</protein>
<feature type="binding site" evidence="7">
    <location>
        <position position="217"/>
    </location>
    <ligand>
        <name>glyoxylate</name>
        <dbReference type="ChEBI" id="CHEBI:36655"/>
    </ligand>
</feature>
<sequence>MDAPLVQRGVDRVAQRVRLLVRERPLLVGWPAPAARTRRRAFQENAVQEPRPAPSLLTVDDFERAARARLSKMAYDYYRSGADEGRTLRENRNAFRRLQIHYRVLVDVAERDMSVTLLGTTVPFPILVAPTAYQRLAHPDGEIASSRAASELGTIFTLSTLSTTSLEAVAEASPGPKWFQLYVHKDRGLTRALVERAESAGYRALMLTVDTPLLGRRIADVRNGFALPEGLAMANLLDVAAAAPASERGSLLAAYVASRHDASLTWRDVEWLGSITRLPILLKGIIRPDDAVRALGAGAAGVVVSNHGARQLDGAPATIEVLPAIADAVAGRCLVLMDGGVRWGTDVLKAIALGARAVLVGRPVLWGLAALGGEGVARVLGGLRDELSMAMALAGCPTLASVDRDLIRRAQAR</sequence>
<feature type="domain" description="FMN hydroxy acid dehydrogenase" evidence="8">
    <location>
        <begin position="51"/>
        <end position="412"/>
    </location>
</feature>
<feature type="binding site" evidence="7">
    <location>
        <position position="310"/>
    </location>
    <ligand>
        <name>glyoxylate</name>
        <dbReference type="ChEBI" id="CHEBI:36655"/>
    </ligand>
</feature>
<dbReference type="PANTHER" id="PTHR10578:SF107">
    <property type="entry name" value="2-HYDROXYACID OXIDASE 1"/>
    <property type="match status" value="1"/>
</dbReference>
<feature type="binding site" evidence="7">
    <location>
        <position position="307"/>
    </location>
    <ligand>
        <name>glyoxylate</name>
        <dbReference type="ChEBI" id="CHEBI:36655"/>
    </ligand>
</feature>